<sequence>MAENLDEVRKIGNFAAHPLKDKNSGEIVPVEPHEAEWNLEVLESLFDFYYVKPAKDKAKRDALKAKLDAAKTKTT</sequence>
<reference evidence="1 2" key="1">
    <citation type="submission" date="2015-11" db="EMBL/GenBank/DDBJ databases">
        <title>Exploring the genomic traits of fungus-feeding bacterial genus Collimonas.</title>
        <authorList>
            <person name="Song C."/>
            <person name="Schmidt R."/>
            <person name="de Jager V."/>
            <person name="Krzyzanowska D."/>
            <person name="Jongedijk E."/>
            <person name="Cankar K."/>
            <person name="Beekwilder J."/>
            <person name="van Veen A."/>
            <person name="de Boer W."/>
            <person name="van Veen J.A."/>
            <person name="Garbeva P."/>
        </authorList>
    </citation>
    <scope>NUCLEOTIDE SEQUENCE [LARGE SCALE GENOMIC DNA]</scope>
    <source>
        <strain evidence="1 2">Ter291</strain>
    </source>
</reference>
<organism evidence="1 2">
    <name type="scientific">Collimonas pratensis</name>
    <dbReference type="NCBI Taxonomy" id="279113"/>
    <lineage>
        <taxon>Bacteria</taxon>
        <taxon>Pseudomonadati</taxon>
        <taxon>Pseudomonadota</taxon>
        <taxon>Betaproteobacteria</taxon>
        <taxon>Burkholderiales</taxon>
        <taxon>Oxalobacteraceae</taxon>
        <taxon>Collimonas</taxon>
    </lineage>
</organism>
<name>A0ABM5Z681_9BURK</name>
<evidence type="ECO:0008006" key="3">
    <source>
        <dbReference type="Google" id="ProtNLM"/>
    </source>
</evidence>
<evidence type="ECO:0000313" key="1">
    <source>
        <dbReference type="EMBL" id="AMP14596.1"/>
    </source>
</evidence>
<evidence type="ECO:0000313" key="2">
    <source>
        <dbReference type="Proteomes" id="UP000074914"/>
    </source>
</evidence>
<dbReference type="Proteomes" id="UP000074914">
    <property type="component" value="Chromosome"/>
</dbReference>
<accession>A0ABM5Z681</accession>
<proteinExistence type="predicted"/>
<gene>
    <name evidence="1" type="ORF">CPter291_2338</name>
</gene>
<protein>
    <recommendedName>
        <fullName evidence="3">DUF4145 domain-containing protein</fullName>
    </recommendedName>
</protein>
<keyword evidence="2" id="KW-1185">Reference proteome</keyword>
<dbReference type="EMBL" id="CP013236">
    <property type="protein sequence ID" value="AMP14596.1"/>
    <property type="molecule type" value="Genomic_DNA"/>
</dbReference>